<protein>
    <recommendedName>
        <fullName evidence="3">DUF2459 domain-containing protein</fullName>
    </recommendedName>
</protein>
<gene>
    <name evidence="1" type="ORF">ISO4_01778</name>
</gene>
<reference evidence="1 2" key="1">
    <citation type="submission" date="2012-09" db="EMBL/GenBank/DDBJ databases">
        <title>Genome Sequence of alkane-degrading Bacterium Alcanivorax venustensis ISO4.</title>
        <authorList>
            <person name="Lai Q."/>
            <person name="Shao Z."/>
        </authorList>
    </citation>
    <scope>NUCLEOTIDE SEQUENCE [LARGE SCALE GENOMIC DNA]</scope>
    <source>
        <strain evidence="1 2">ISO4</strain>
    </source>
</reference>
<evidence type="ECO:0000313" key="1">
    <source>
        <dbReference type="EMBL" id="MBF5053176.1"/>
    </source>
</evidence>
<organism evidence="1 2">
    <name type="scientific">Alloalcanivorax venustensis ISO4</name>
    <dbReference type="NCBI Taxonomy" id="1177184"/>
    <lineage>
        <taxon>Bacteria</taxon>
        <taxon>Pseudomonadati</taxon>
        <taxon>Pseudomonadota</taxon>
        <taxon>Gammaproteobacteria</taxon>
        <taxon>Oceanospirillales</taxon>
        <taxon>Alcanivoracaceae</taxon>
        <taxon>Alloalcanivorax</taxon>
    </lineage>
</organism>
<name>A0ABS0AGA3_9GAMM</name>
<sequence>MAALVTALLITLAPEDARAGDETATVLVVRHRWHTGIVLPADRLAPPLAFLDERFSDPVWYEIGWGDNDFYRRTDNLWLLGKALFWPTDTVLHVVGLDKHPADLPNSDVQALCLSAEGLERLQAALAGDFKLNADGRPLAADPGLYGDSRFFPARGHFWFGRTCNTWTAQRLRDGGVDIRTFMTLRAKSVMAQIRDHGQAGACVE</sequence>
<accession>A0ABS0AGA3</accession>
<evidence type="ECO:0008006" key="3">
    <source>
        <dbReference type="Google" id="ProtNLM"/>
    </source>
</evidence>
<proteinExistence type="predicted"/>
<comment type="caution">
    <text evidence="1">The sequence shown here is derived from an EMBL/GenBank/DDBJ whole genome shotgun (WGS) entry which is preliminary data.</text>
</comment>
<dbReference type="EMBL" id="ARXR01000012">
    <property type="protein sequence ID" value="MBF5053176.1"/>
    <property type="molecule type" value="Genomic_DNA"/>
</dbReference>
<dbReference type="InterPro" id="IPR011727">
    <property type="entry name" value="CHP02117"/>
</dbReference>
<evidence type="ECO:0000313" key="2">
    <source>
        <dbReference type="Proteomes" id="UP000644441"/>
    </source>
</evidence>
<dbReference type="Proteomes" id="UP000644441">
    <property type="component" value="Unassembled WGS sequence"/>
</dbReference>
<dbReference type="Pfam" id="PF09601">
    <property type="entry name" value="DUF2459"/>
    <property type="match status" value="1"/>
</dbReference>
<keyword evidence="2" id="KW-1185">Reference proteome</keyword>